<feature type="binding site" evidence="4">
    <location>
        <position position="217"/>
    </location>
    <ligand>
        <name>substrate</name>
    </ligand>
</feature>
<dbReference type="Proteomes" id="UP000515158">
    <property type="component" value="Unplaced"/>
</dbReference>
<accession>A0A6P8YIF5</accession>
<dbReference type="CDD" id="cd06661">
    <property type="entry name" value="GGCT_like"/>
    <property type="match status" value="1"/>
</dbReference>
<evidence type="ECO:0000313" key="6">
    <source>
        <dbReference type="Proteomes" id="UP000515158"/>
    </source>
</evidence>
<keyword evidence="6" id="KW-1185">Reference proteome</keyword>
<dbReference type="PANTHER" id="PTHR12935">
    <property type="entry name" value="GAMMA-GLUTAMYLCYCLOTRANSFERASE"/>
    <property type="match status" value="1"/>
</dbReference>
<evidence type="ECO:0000256" key="5">
    <source>
        <dbReference type="SAM" id="MobiDB-lite"/>
    </source>
</evidence>
<evidence type="ECO:0000256" key="1">
    <source>
        <dbReference type="ARBA" id="ARBA00012346"/>
    </source>
</evidence>
<dbReference type="KEGG" id="tpal:117642591"/>
<sequence length="278" mass="29950">MTGRVTLPNFVSCFRFRSLYLGPGLQGLLPVARRSWRSRFATMPGLFTSDGASAPGPESATDPTPTPQDAGPARRDIVGEGRGDVKFLYFAYGSNLLARRLHLMNPTARRHSIGELKGYRLDFSTPASKRWGGAPATVVPDPEDSVWGAIWSLDIEDRDHLDEQESVHSGLYDVFNATVQTPDGEVLLCRSYLMRVVPPKLQPGEARPAHRQPSLVYKKVLTAGARESGLPADYTARLEAVADNGSAGSNPPISLESLQSPQSSEASGVTPAPAPAAR</sequence>
<dbReference type="GeneID" id="117642591"/>
<feature type="compositionally biased region" description="Low complexity" evidence="5">
    <location>
        <begin position="254"/>
        <end position="267"/>
    </location>
</feature>
<organism evidence="7">
    <name type="scientific">Thrips palmi</name>
    <name type="common">Melon thrips</name>
    <dbReference type="NCBI Taxonomy" id="161013"/>
    <lineage>
        <taxon>Eukaryota</taxon>
        <taxon>Metazoa</taxon>
        <taxon>Ecdysozoa</taxon>
        <taxon>Arthropoda</taxon>
        <taxon>Hexapoda</taxon>
        <taxon>Insecta</taxon>
        <taxon>Pterygota</taxon>
        <taxon>Neoptera</taxon>
        <taxon>Paraneoptera</taxon>
        <taxon>Thysanoptera</taxon>
        <taxon>Terebrantia</taxon>
        <taxon>Thripoidea</taxon>
        <taxon>Thripidae</taxon>
        <taxon>Thrips</taxon>
    </lineage>
</organism>
<dbReference type="SUPFAM" id="SSF110857">
    <property type="entry name" value="Gamma-glutamyl cyclotransferase-like"/>
    <property type="match status" value="1"/>
</dbReference>
<gene>
    <name evidence="7" type="primary">LOC117642591</name>
</gene>
<proteinExistence type="predicted"/>
<dbReference type="InterPro" id="IPR036568">
    <property type="entry name" value="GGCT-like_sf"/>
</dbReference>
<dbReference type="AlphaFoldDB" id="A0A6P8YIF5"/>
<dbReference type="EC" id="4.3.2.9" evidence="1"/>
<dbReference type="RefSeq" id="XP_034236785.1">
    <property type="nucleotide sequence ID" value="XM_034380894.1"/>
</dbReference>
<keyword evidence="2" id="KW-0456">Lyase</keyword>
<dbReference type="Pfam" id="PF13772">
    <property type="entry name" value="AIG2_2"/>
    <property type="match status" value="1"/>
</dbReference>
<protein>
    <recommendedName>
        <fullName evidence="1">gamma-glutamylcyclotransferase</fullName>
        <ecNumber evidence="1">4.3.2.9</ecNumber>
    </recommendedName>
</protein>
<dbReference type="OrthoDB" id="2924818at2759"/>
<reference evidence="7" key="1">
    <citation type="submission" date="2025-08" db="UniProtKB">
        <authorList>
            <consortium name="RefSeq"/>
        </authorList>
    </citation>
    <scope>IDENTIFICATION</scope>
    <source>
        <tissue evidence="7">Total insect</tissue>
    </source>
</reference>
<dbReference type="PANTHER" id="PTHR12935:SF0">
    <property type="entry name" value="GAMMA-GLUTAMYLCYCLOTRANSFERASE"/>
    <property type="match status" value="1"/>
</dbReference>
<dbReference type="InParanoid" id="A0A6P8YIF5"/>
<dbReference type="InterPro" id="IPR013024">
    <property type="entry name" value="GGCT-like"/>
</dbReference>
<feature type="binding site" evidence="4">
    <location>
        <begin position="89"/>
        <end position="94"/>
    </location>
    <ligand>
        <name>substrate</name>
    </ligand>
</feature>
<evidence type="ECO:0000256" key="2">
    <source>
        <dbReference type="ARBA" id="ARBA00023239"/>
    </source>
</evidence>
<feature type="active site" description="Proton acceptor" evidence="3">
    <location>
        <position position="165"/>
    </location>
</feature>
<dbReference type="Gene3D" id="3.10.490.10">
    <property type="entry name" value="Gamma-glutamyl cyclotransferase-like"/>
    <property type="match status" value="1"/>
</dbReference>
<dbReference type="GO" id="GO:0003839">
    <property type="term" value="F:gamma-glutamylcyclotransferase activity"/>
    <property type="evidence" value="ECO:0007669"/>
    <property type="project" value="UniProtKB-EC"/>
</dbReference>
<feature type="region of interest" description="Disordered" evidence="5">
    <location>
        <begin position="47"/>
        <end position="75"/>
    </location>
</feature>
<name>A0A6P8YIF5_THRPL</name>
<evidence type="ECO:0000313" key="7">
    <source>
        <dbReference type="RefSeq" id="XP_034236785.1"/>
    </source>
</evidence>
<evidence type="ECO:0000256" key="3">
    <source>
        <dbReference type="PIRSR" id="PIRSR617939-1"/>
    </source>
</evidence>
<evidence type="ECO:0000256" key="4">
    <source>
        <dbReference type="PIRSR" id="PIRSR617939-2"/>
    </source>
</evidence>
<dbReference type="FunCoup" id="A0A6P8YIF5">
    <property type="interactions" value="39"/>
</dbReference>
<feature type="region of interest" description="Disordered" evidence="5">
    <location>
        <begin position="243"/>
        <end position="278"/>
    </location>
</feature>
<dbReference type="InterPro" id="IPR017939">
    <property type="entry name" value="G-Glutamylcylcotransferase"/>
</dbReference>